<dbReference type="AlphaFoldDB" id="A0AAV5QGS8"/>
<dbReference type="GeneID" id="90072032"/>
<dbReference type="Pfam" id="PF11055">
    <property type="entry name" value="Gsf2"/>
    <property type="match status" value="1"/>
</dbReference>
<keyword evidence="1" id="KW-1133">Transmembrane helix</keyword>
<proteinExistence type="predicted"/>
<name>A0AAV5QGS8_9ASCO</name>
<protein>
    <submittedName>
        <fullName evidence="2">Gsf2 protein</fullName>
    </submittedName>
</protein>
<dbReference type="InterPro" id="IPR022757">
    <property type="entry name" value="Gsf2"/>
</dbReference>
<feature type="transmembrane region" description="Helical" evidence="1">
    <location>
        <begin position="192"/>
        <end position="213"/>
    </location>
</feature>
<dbReference type="EMBL" id="BTFZ01000002">
    <property type="protein sequence ID" value="GMM34053.1"/>
    <property type="molecule type" value="Genomic_DNA"/>
</dbReference>
<reference evidence="2 3" key="1">
    <citation type="journal article" date="2023" name="Elife">
        <title>Identification of key yeast species and microbe-microbe interactions impacting larval growth of Drosophila in the wild.</title>
        <authorList>
            <person name="Mure A."/>
            <person name="Sugiura Y."/>
            <person name="Maeda R."/>
            <person name="Honda K."/>
            <person name="Sakurai N."/>
            <person name="Takahashi Y."/>
            <person name="Watada M."/>
            <person name="Katoh T."/>
            <person name="Gotoh A."/>
            <person name="Gotoh Y."/>
            <person name="Taniguchi I."/>
            <person name="Nakamura K."/>
            <person name="Hayashi T."/>
            <person name="Katayama T."/>
            <person name="Uemura T."/>
            <person name="Hattori Y."/>
        </authorList>
    </citation>
    <scope>NUCLEOTIDE SEQUENCE [LARGE SCALE GENOMIC DNA]</scope>
    <source>
        <strain evidence="2 3">SC-9</strain>
    </source>
</reference>
<organism evidence="2 3">
    <name type="scientific">Saccharomycopsis crataegensis</name>
    <dbReference type="NCBI Taxonomy" id="43959"/>
    <lineage>
        <taxon>Eukaryota</taxon>
        <taxon>Fungi</taxon>
        <taxon>Dikarya</taxon>
        <taxon>Ascomycota</taxon>
        <taxon>Saccharomycotina</taxon>
        <taxon>Saccharomycetes</taxon>
        <taxon>Saccharomycopsidaceae</taxon>
        <taxon>Saccharomycopsis</taxon>
    </lineage>
</organism>
<sequence>MASDTTGSGGVNDFEIYIRFNEDQDKDYAFHIDSDTTFEDLQNIFKTLPISLRPSVFYDTKPAKFGYSTSPGYLTANGGLLYNYNADQPRFTKYPKSQLDKVSDYVWPEQLILPSWNFNHFHNLNVILLLLAWLYTDLPDFISPTPGICLTNVIFKLLAFLIISFTEDDNHPWAKNILKETALNNTGKPGQIIFFVFHVLKCLMIYSVMYFGIANPYEANYLVLFGRRMKNFVYSSLLSISTTNASQELSAEKLLKIGWTGTRKVCIDDYIDFYRNHIIAEHGGVVKAHTKGILKDLNSRFGVLLGEGEGFETPLPKNHREELLKYPLNLLATKNFPGVVKDTVEFLEKDQVSEENEETVNAETKKEVEDEAKIKASKVEPLSPLFTDSAEGLFKMSYKFYSFYNISFLYNNDLFSNDDYKSELYRFNGIDAVRNFRKYGSFVTKASSWKKYFDFRNSLGDCRKNDK</sequence>
<comment type="caution">
    <text evidence="2">The sequence shown here is derived from an EMBL/GenBank/DDBJ whole genome shotgun (WGS) entry which is preliminary data.</text>
</comment>
<keyword evidence="3" id="KW-1185">Reference proteome</keyword>
<accession>A0AAV5QGS8</accession>
<evidence type="ECO:0000256" key="1">
    <source>
        <dbReference type="SAM" id="Phobius"/>
    </source>
</evidence>
<keyword evidence="1" id="KW-0812">Transmembrane</keyword>
<gene>
    <name evidence="2" type="ORF">DASC09_013780</name>
</gene>
<evidence type="ECO:0000313" key="2">
    <source>
        <dbReference type="EMBL" id="GMM34053.1"/>
    </source>
</evidence>
<keyword evidence="1" id="KW-0472">Membrane</keyword>
<dbReference type="RefSeq" id="XP_064851053.1">
    <property type="nucleotide sequence ID" value="XM_064994981.1"/>
</dbReference>
<evidence type="ECO:0000313" key="3">
    <source>
        <dbReference type="Proteomes" id="UP001360560"/>
    </source>
</evidence>
<dbReference type="Proteomes" id="UP001360560">
    <property type="component" value="Unassembled WGS sequence"/>
</dbReference>